<keyword evidence="1" id="KW-0472">Membrane</keyword>
<evidence type="ECO:0000256" key="1">
    <source>
        <dbReference type="SAM" id="Phobius"/>
    </source>
</evidence>
<evidence type="ECO:0000259" key="2">
    <source>
        <dbReference type="PROSITE" id="PS50206"/>
    </source>
</evidence>
<name>A0ABQ6GSN0_9GAMM</name>
<accession>A0ABQ6GSN0</accession>
<keyword evidence="1" id="KW-1133">Transmembrane helix</keyword>
<dbReference type="Gene3D" id="3.40.250.10">
    <property type="entry name" value="Rhodanese-like domain"/>
    <property type="match status" value="1"/>
</dbReference>
<evidence type="ECO:0000313" key="4">
    <source>
        <dbReference type="Proteomes" id="UP001157186"/>
    </source>
</evidence>
<sequence>MSTELFMEQFIEFLANHPMLAAAWVGIFIAIVVTSIKIKLSPVKQFSPQELTLAVNREQGVVLDIRAEKEFKAAHIIDAIHLAKEKIDNNDFAALEKHKDKPIIVVCTAGITAAKVAEQLFKAGFTQASLLKGGMNAWTGAGLPVVKK</sequence>
<feature type="domain" description="Rhodanese" evidence="2">
    <location>
        <begin position="56"/>
        <end position="147"/>
    </location>
</feature>
<dbReference type="CDD" id="cd00158">
    <property type="entry name" value="RHOD"/>
    <property type="match status" value="1"/>
</dbReference>
<dbReference type="SUPFAM" id="SSF52821">
    <property type="entry name" value="Rhodanese/Cell cycle control phosphatase"/>
    <property type="match status" value="1"/>
</dbReference>
<dbReference type="InterPro" id="IPR001763">
    <property type="entry name" value="Rhodanese-like_dom"/>
</dbReference>
<dbReference type="InterPro" id="IPR050229">
    <property type="entry name" value="GlpE_sulfurtransferase"/>
</dbReference>
<keyword evidence="1" id="KW-0812">Transmembrane</keyword>
<dbReference type="SMART" id="SM00450">
    <property type="entry name" value="RHOD"/>
    <property type="match status" value="1"/>
</dbReference>
<evidence type="ECO:0000313" key="3">
    <source>
        <dbReference type="EMBL" id="GLX78174.1"/>
    </source>
</evidence>
<dbReference type="EMBL" id="BSST01000001">
    <property type="protein sequence ID" value="GLX78174.1"/>
    <property type="molecule type" value="Genomic_DNA"/>
</dbReference>
<keyword evidence="4" id="KW-1185">Reference proteome</keyword>
<protein>
    <submittedName>
        <fullName evidence="3">Rhodanese-like domain-containing protein</fullName>
    </submittedName>
</protein>
<dbReference type="Proteomes" id="UP001157186">
    <property type="component" value="Unassembled WGS sequence"/>
</dbReference>
<organism evidence="3 4">
    <name type="scientific">Thalassotalea insulae</name>
    <dbReference type="NCBI Taxonomy" id="2056778"/>
    <lineage>
        <taxon>Bacteria</taxon>
        <taxon>Pseudomonadati</taxon>
        <taxon>Pseudomonadota</taxon>
        <taxon>Gammaproteobacteria</taxon>
        <taxon>Alteromonadales</taxon>
        <taxon>Colwelliaceae</taxon>
        <taxon>Thalassotalea</taxon>
    </lineage>
</organism>
<dbReference type="PANTHER" id="PTHR43031">
    <property type="entry name" value="FAD-DEPENDENT OXIDOREDUCTASE"/>
    <property type="match status" value="1"/>
</dbReference>
<dbReference type="PANTHER" id="PTHR43031:SF18">
    <property type="entry name" value="RHODANESE-RELATED SULFURTRANSFERASES"/>
    <property type="match status" value="1"/>
</dbReference>
<reference evidence="3 4" key="1">
    <citation type="submission" date="2023-03" db="EMBL/GenBank/DDBJ databases">
        <title>Draft genome sequence of Thalassotalea insulae KCTC 62186T.</title>
        <authorList>
            <person name="Sawabe T."/>
        </authorList>
    </citation>
    <scope>NUCLEOTIDE SEQUENCE [LARGE SCALE GENOMIC DNA]</scope>
    <source>
        <strain evidence="3 4">KCTC 62186</strain>
    </source>
</reference>
<dbReference type="Pfam" id="PF00581">
    <property type="entry name" value="Rhodanese"/>
    <property type="match status" value="1"/>
</dbReference>
<dbReference type="PROSITE" id="PS50206">
    <property type="entry name" value="RHODANESE_3"/>
    <property type="match status" value="1"/>
</dbReference>
<comment type="caution">
    <text evidence="3">The sequence shown here is derived from an EMBL/GenBank/DDBJ whole genome shotgun (WGS) entry which is preliminary data.</text>
</comment>
<dbReference type="InterPro" id="IPR036873">
    <property type="entry name" value="Rhodanese-like_dom_sf"/>
</dbReference>
<feature type="transmembrane region" description="Helical" evidence="1">
    <location>
        <begin position="20"/>
        <end position="38"/>
    </location>
</feature>
<proteinExistence type="predicted"/>
<gene>
    <name evidence="3" type="ORF">tinsulaeT_15140</name>
</gene>